<dbReference type="Pfam" id="PF14393">
    <property type="entry name" value="DUF4422"/>
    <property type="match status" value="1"/>
</dbReference>
<accession>A0A7Y7QDT6</accession>
<dbReference type="RefSeq" id="WP_048486289.1">
    <property type="nucleotide sequence ID" value="NZ_JABXWP010000001.1"/>
</dbReference>
<evidence type="ECO:0000313" key="3">
    <source>
        <dbReference type="Proteomes" id="UP000542889"/>
    </source>
</evidence>
<name>A0A7Y7QDT6_LACRH</name>
<evidence type="ECO:0000259" key="1">
    <source>
        <dbReference type="Pfam" id="PF14393"/>
    </source>
</evidence>
<evidence type="ECO:0000313" key="2">
    <source>
        <dbReference type="EMBL" id="NVO87108.1"/>
    </source>
</evidence>
<dbReference type="EMBL" id="JABXWP010000001">
    <property type="protein sequence ID" value="NVO87108.1"/>
    <property type="molecule type" value="Genomic_DNA"/>
</dbReference>
<dbReference type="Proteomes" id="UP000542889">
    <property type="component" value="Unassembled WGS sequence"/>
</dbReference>
<dbReference type="InterPro" id="IPR025536">
    <property type="entry name" value="DUF4422"/>
</dbReference>
<dbReference type="AlphaFoldDB" id="A0A7Y7QDT6"/>
<proteinExistence type="predicted"/>
<comment type="caution">
    <text evidence="2">The sequence shown here is derived from an EMBL/GenBank/DDBJ whole genome shotgun (WGS) entry which is preliminary data.</text>
</comment>
<protein>
    <submittedName>
        <fullName evidence="2">DUF4422 domain-containing protein</fullName>
    </submittedName>
</protein>
<gene>
    <name evidence="2" type="ORF">HWN39_01180</name>
</gene>
<feature type="domain" description="DUF4422" evidence="1">
    <location>
        <begin position="5"/>
        <end position="222"/>
    </location>
</feature>
<reference evidence="2 3" key="1">
    <citation type="submission" date="2020-06" db="EMBL/GenBank/DDBJ databases">
        <title>Lactobacillus rhamnosus QC,genome.</title>
        <authorList>
            <person name="Yi H."/>
            <person name="Jin M."/>
        </authorList>
    </citation>
    <scope>NUCLEOTIDE SEQUENCE [LARGE SCALE GENOMIC DNA]</scope>
    <source>
        <strain evidence="2 3">QC</strain>
    </source>
</reference>
<sequence>MKVQMLIASHKQYKMPNNDEIYDPIFVGAASKHNVPDGFQSDATGDNISSENSHFNELTATYWAWKNSDADVIGLNHYRRYFVSKKTLKKDFSHLLKKKEVLALLSKGDVVLPIKRRYYIETIESHYVHSHDPEELIILKRSFSKFPEKYQDALNTVLSRTSAHMFNMFIMKRETFDDYCSWLFSTLRIIEKNLNFDKLKGNEKRALGFLAELLMDVWVIANNKTIVECPVQFMESNHWPKKIAIFLMNKFTGTQSRFNTHMR</sequence>
<organism evidence="2 3">
    <name type="scientific">Lacticaseibacillus rhamnosus</name>
    <name type="common">Lactobacillus rhamnosus</name>
    <dbReference type="NCBI Taxonomy" id="47715"/>
    <lineage>
        <taxon>Bacteria</taxon>
        <taxon>Bacillati</taxon>
        <taxon>Bacillota</taxon>
        <taxon>Bacilli</taxon>
        <taxon>Lactobacillales</taxon>
        <taxon>Lactobacillaceae</taxon>
        <taxon>Lacticaseibacillus</taxon>
    </lineage>
</organism>